<dbReference type="HOGENOM" id="CLU_054626_0_0_1"/>
<evidence type="ECO:0000313" key="2">
    <source>
        <dbReference type="Proteomes" id="UP000054248"/>
    </source>
</evidence>
<dbReference type="Proteomes" id="UP000054248">
    <property type="component" value="Unassembled WGS sequence"/>
</dbReference>
<protein>
    <recommendedName>
        <fullName evidence="3">F-box domain-containing protein</fullName>
    </recommendedName>
</protein>
<dbReference type="AlphaFoldDB" id="A0A0C3LDT6"/>
<sequence length="444" mass="51280">MHQIITTTFSTLLLESGIDRVQVFFDIPGYSTLSSSLKAIRTRAYTRNAKIRHYATAIMEQGPTTSQSSTALISQRRSFRELPEDILVLIIDALALHDKTCLVRTCQYIRNQVEPLLYRHLCSTIVPEYRYWDYARLFTTLLARPELIQHAHSYKGPLTPYCLYKDDEESFKFLYRLESRLTTAERIEIATTVFTQAVNIRDVHFTQDMTCKPTDLWEPVSQILFNKKLKRLAVDYFVNPVPVAALLRTQTELKRLEISSDARGSQDIDETHLPVLEHLECTSDQAASMVPGRPVRTLKLGAEENERVLGEELFQQLALSTGPITELVVQFPYEATFGIFQNTLQYISRYLPKVKSLTIRVNGFMSGEVLLGEIPSFKHLKHLQLWQTWLSEPMIKEETPDGRPRRAEEEDWEVLISRAKELCPTLVELKYNVMSRPCFDYNVY</sequence>
<dbReference type="InterPro" id="IPR032675">
    <property type="entry name" value="LRR_dom_sf"/>
</dbReference>
<gene>
    <name evidence="1" type="ORF">M407DRAFT_215913</name>
</gene>
<organism evidence="1 2">
    <name type="scientific">Tulasnella calospora MUT 4182</name>
    <dbReference type="NCBI Taxonomy" id="1051891"/>
    <lineage>
        <taxon>Eukaryota</taxon>
        <taxon>Fungi</taxon>
        <taxon>Dikarya</taxon>
        <taxon>Basidiomycota</taxon>
        <taxon>Agaricomycotina</taxon>
        <taxon>Agaricomycetes</taxon>
        <taxon>Cantharellales</taxon>
        <taxon>Tulasnellaceae</taxon>
        <taxon>Tulasnella</taxon>
    </lineage>
</organism>
<dbReference type="OrthoDB" id="3248821at2759"/>
<dbReference type="EMBL" id="KN822957">
    <property type="protein sequence ID" value="KIO32103.1"/>
    <property type="molecule type" value="Genomic_DNA"/>
</dbReference>
<dbReference type="Gene3D" id="3.80.10.10">
    <property type="entry name" value="Ribonuclease Inhibitor"/>
    <property type="match status" value="1"/>
</dbReference>
<reference evidence="1 2" key="1">
    <citation type="submission" date="2014-04" db="EMBL/GenBank/DDBJ databases">
        <authorList>
            <consortium name="DOE Joint Genome Institute"/>
            <person name="Kuo A."/>
            <person name="Girlanda M."/>
            <person name="Perotto S."/>
            <person name="Kohler A."/>
            <person name="Nagy L.G."/>
            <person name="Floudas D."/>
            <person name="Copeland A."/>
            <person name="Barry K.W."/>
            <person name="Cichocki N."/>
            <person name="Veneault-Fourrey C."/>
            <person name="LaButti K."/>
            <person name="Lindquist E.A."/>
            <person name="Lipzen A."/>
            <person name="Lundell T."/>
            <person name="Morin E."/>
            <person name="Murat C."/>
            <person name="Sun H."/>
            <person name="Tunlid A."/>
            <person name="Henrissat B."/>
            <person name="Grigoriev I.V."/>
            <person name="Hibbett D.S."/>
            <person name="Martin F."/>
            <person name="Nordberg H.P."/>
            <person name="Cantor M.N."/>
            <person name="Hua S.X."/>
        </authorList>
    </citation>
    <scope>NUCLEOTIDE SEQUENCE [LARGE SCALE GENOMIC DNA]</scope>
    <source>
        <strain evidence="1 2">MUT 4182</strain>
    </source>
</reference>
<evidence type="ECO:0000313" key="1">
    <source>
        <dbReference type="EMBL" id="KIO32103.1"/>
    </source>
</evidence>
<evidence type="ECO:0008006" key="3">
    <source>
        <dbReference type="Google" id="ProtNLM"/>
    </source>
</evidence>
<reference evidence="2" key="2">
    <citation type="submission" date="2015-01" db="EMBL/GenBank/DDBJ databases">
        <title>Evolutionary Origins and Diversification of the Mycorrhizal Mutualists.</title>
        <authorList>
            <consortium name="DOE Joint Genome Institute"/>
            <consortium name="Mycorrhizal Genomics Consortium"/>
            <person name="Kohler A."/>
            <person name="Kuo A."/>
            <person name="Nagy L.G."/>
            <person name="Floudas D."/>
            <person name="Copeland A."/>
            <person name="Barry K.W."/>
            <person name="Cichocki N."/>
            <person name="Veneault-Fourrey C."/>
            <person name="LaButti K."/>
            <person name="Lindquist E.A."/>
            <person name="Lipzen A."/>
            <person name="Lundell T."/>
            <person name="Morin E."/>
            <person name="Murat C."/>
            <person name="Riley R."/>
            <person name="Ohm R."/>
            <person name="Sun H."/>
            <person name="Tunlid A."/>
            <person name="Henrissat B."/>
            <person name="Grigoriev I.V."/>
            <person name="Hibbett D.S."/>
            <person name="Martin F."/>
        </authorList>
    </citation>
    <scope>NUCLEOTIDE SEQUENCE [LARGE SCALE GENOMIC DNA]</scope>
    <source>
        <strain evidence="2">MUT 4182</strain>
    </source>
</reference>
<accession>A0A0C3LDT6</accession>
<name>A0A0C3LDT6_9AGAM</name>
<proteinExistence type="predicted"/>
<keyword evidence="2" id="KW-1185">Reference proteome</keyword>